<evidence type="ECO:0000256" key="3">
    <source>
        <dbReference type="ARBA" id="ARBA00022525"/>
    </source>
</evidence>
<protein>
    <submittedName>
        <fullName evidence="7">Progranulin-like isoform X2</fullName>
    </submittedName>
</protein>
<dbReference type="PANTHER" id="PTHR12274:SF3">
    <property type="entry name" value="PROGRANULIN"/>
    <property type="match status" value="1"/>
</dbReference>
<proteinExistence type="inferred from homology"/>
<dbReference type="Pfam" id="PF00396">
    <property type="entry name" value="Granulin"/>
    <property type="match status" value="1"/>
</dbReference>
<dbReference type="Gene3D" id="2.10.25.160">
    <property type="entry name" value="Granulin"/>
    <property type="match status" value="2"/>
</dbReference>
<dbReference type="InterPro" id="IPR037277">
    <property type="entry name" value="Granulin_sf"/>
</dbReference>
<organism evidence="7">
    <name type="scientific">Cyprinus carpio</name>
    <name type="common">Common carp</name>
    <dbReference type="NCBI Taxonomy" id="7962"/>
    <lineage>
        <taxon>Eukaryota</taxon>
        <taxon>Metazoa</taxon>
        <taxon>Chordata</taxon>
        <taxon>Craniata</taxon>
        <taxon>Vertebrata</taxon>
        <taxon>Euteleostomi</taxon>
        <taxon>Actinopterygii</taxon>
        <taxon>Neopterygii</taxon>
        <taxon>Teleostei</taxon>
        <taxon>Ostariophysi</taxon>
        <taxon>Cypriniformes</taxon>
        <taxon>Cyprinidae</taxon>
        <taxon>Cyprininae</taxon>
        <taxon>Cyprinus</taxon>
    </lineage>
</organism>
<feature type="chain" id="PRO_5040160343" evidence="5">
    <location>
        <begin position="16"/>
        <end position="141"/>
    </location>
</feature>
<keyword evidence="5" id="KW-0732">Signal</keyword>
<gene>
    <name evidence="7" type="primary">LOC109051021</name>
</gene>
<feature type="domain" description="Granulins" evidence="6">
    <location>
        <begin position="58"/>
        <end position="71"/>
    </location>
</feature>
<dbReference type="GO" id="GO:0005576">
    <property type="term" value="C:extracellular region"/>
    <property type="evidence" value="ECO:0007669"/>
    <property type="project" value="UniProtKB-SubCell"/>
</dbReference>
<dbReference type="Proteomes" id="UP001155660">
    <property type="component" value="Chromosome B19"/>
</dbReference>
<dbReference type="PANTHER" id="PTHR12274">
    <property type="entry name" value="GRANULIN"/>
    <property type="match status" value="1"/>
</dbReference>
<comment type="similarity">
    <text evidence="2">Belongs to the granulin family.</text>
</comment>
<dbReference type="SUPFAM" id="SSF57277">
    <property type="entry name" value="Granulin repeat"/>
    <property type="match status" value="2"/>
</dbReference>
<dbReference type="PROSITE" id="PS00799">
    <property type="entry name" value="GRANULINS"/>
    <property type="match status" value="1"/>
</dbReference>
<comment type="subcellular location">
    <subcellularLocation>
        <location evidence="1">Secreted</location>
    </subcellularLocation>
</comment>
<dbReference type="InterPro" id="IPR039036">
    <property type="entry name" value="Granulin_fam"/>
</dbReference>
<evidence type="ECO:0000313" key="7">
    <source>
        <dbReference type="RefSeq" id="XP_042600697.1"/>
    </source>
</evidence>
<name>A0A9R0AJ46_CYPCA</name>
<evidence type="ECO:0000256" key="5">
    <source>
        <dbReference type="SAM" id="SignalP"/>
    </source>
</evidence>
<sequence length="141" mass="15207">MVPVLMLLMVALVAAESDTDSVSVVHCDASTYCPDGTTCCLNPYGSWGCCPYPMGQCCRDGLHCCPHGYLCDSTSTYCQGGWLRMPSSPRLALKAIQKTQALQQKSQTEQVHCDGDVYCPTEQFCCKTSAGQWGCCSGLVL</sequence>
<dbReference type="RefSeq" id="XP_042600697.1">
    <property type="nucleotide sequence ID" value="XM_042744763.1"/>
</dbReference>
<reference evidence="7" key="1">
    <citation type="submission" date="2025-08" db="UniProtKB">
        <authorList>
            <consortium name="RefSeq"/>
        </authorList>
    </citation>
    <scope>IDENTIFICATION</scope>
    <source>
        <tissue evidence="7">Muscle</tissue>
    </source>
</reference>
<evidence type="ECO:0000259" key="6">
    <source>
        <dbReference type="PROSITE" id="PS00799"/>
    </source>
</evidence>
<dbReference type="GeneID" id="109051021"/>
<keyword evidence="3" id="KW-0964">Secreted</keyword>
<feature type="signal peptide" evidence="5">
    <location>
        <begin position="1"/>
        <end position="15"/>
    </location>
</feature>
<evidence type="ECO:0000256" key="4">
    <source>
        <dbReference type="ARBA" id="ARBA00023157"/>
    </source>
</evidence>
<dbReference type="InterPro" id="IPR000118">
    <property type="entry name" value="Granulin"/>
</dbReference>
<evidence type="ECO:0000256" key="2">
    <source>
        <dbReference type="ARBA" id="ARBA00010093"/>
    </source>
</evidence>
<evidence type="ECO:0000256" key="1">
    <source>
        <dbReference type="ARBA" id="ARBA00004613"/>
    </source>
</evidence>
<dbReference type="AlphaFoldDB" id="A0A9R0AJ46"/>
<accession>A0A9R0AJ46</accession>
<keyword evidence="4" id="KW-1015">Disulfide bond</keyword>
<dbReference type="SMART" id="SM00277">
    <property type="entry name" value="GRAN"/>
    <property type="match status" value="1"/>
</dbReference>